<dbReference type="InParanoid" id="A0A2K3D6M0"/>
<dbReference type="GeneID" id="5719560"/>
<feature type="region of interest" description="Disordered" evidence="2">
    <location>
        <begin position="413"/>
        <end position="440"/>
    </location>
</feature>
<sequence>MDFASSDGRPSKRAAPEDAEMVAADSAACAAQFLRVAECAWRLLDTDSRRAIRACSREGRVLFDRLWTRVGISLGPPEEGEEGAPRPPPPDHSPGSLTAGLTGALGRGCRPQEIVLSHCNEEDDFNMREQQALAVLGTLACPSLTSVSLTGFTALTPALATALSAARLPGLTRLVVEFPEQYDVEAHGRGHDAHAFAAVSLLMAAGPRLRVLELVRVDHWPTLVLQALAVCSHLETLSLDMGFAEDDPNATADGAAMLRAVAAVTGLRSLTLKGGLRLTADDLQRHSPTLRCLSALTGLTHLSLQVSECYHREDSYSFETSPQGRSRWSTAFGLQRSALAAALRAMPGLRSLDCGGMQLRAKDLAALTALTCLKLGGVVLAEPSAAAAAAAAAGHNGELGGGGGGAYGAAGGRGAAGPGVGTPGTSGSEGAATPGPSGAGPAAAVPALVGSFVLPPQLRELHFGRPPSPRQLAALRAPPCLCKVVTTRLAWESPRAALTFNVRDVCSPDMAAAAGGGGGGGGGHGNGHGHGHGHGGGGAGAAAAGNGAAIGAGAVGAGGGGGGGGGGSNRLLPDTTAIVAAAAALLAGRVPLPPSRQRIAVVSCDSGPGRLLPPEGQADGHACWLPALAALGVEELVLGDMALGLRDLLGLVEGLPGLKMLDLRSCSFPMAALPCLAGLPELEEVQISLRTSPCAQETAESALLLLFAHAAAARRPGLDGRGGGGGLKRVRVERVQAPTWAMDAVRSVQALLEQKALPGQLVV</sequence>
<comment type="subcellular location">
    <subcellularLocation>
        <location evidence="1">Cytoplasm</location>
        <location evidence="1">Cytoskeleton</location>
        <location evidence="1">Cilium axoneme</location>
    </subcellularLocation>
</comment>
<evidence type="ECO:0000313" key="4">
    <source>
        <dbReference type="Proteomes" id="UP000006906"/>
    </source>
</evidence>
<dbReference type="EMBL" id="CM008973">
    <property type="protein sequence ID" value="PNW76179.1"/>
    <property type="molecule type" value="Genomic_DNA"/>
</dbReference>
<dbReference type="Gene3D" id="3.80.10.10">
    <property type="entry name" value="Ribonuclease Inhibitor"/>
    <property type="match status" value="1"/>
</dbReference>
<dbReference type="PANTHER" id="PTHR13318:SF190">
    <property type="entry name" value="PARTNER OF PAIRED, ISOFORM B"/>
    <property type="match status" value="1"/>
</dbReference>
<evidence type="ECO:0000313" key="3">
    <source>
        <dbReference type="EMBL" id="PNW76179.1"/>
    </source>
</evidence>
<dbReference type="STRING" id="3055.A0A2K3D6M0"/>
<proteinExistence type="predicted"/>
<keyword evidence="4" id="KW-1185">Reference proteome</keyword>
<feature type="compositionally biased region" description="Low complexity" evidence="2">
    <location>
        <begin position="425"/>
        <end position="440"/>
    </location>
</feature>
<name>A0A2K3D6M0_CHLRE</name>
<dbReference type="Proteomes" id="UP000006906">
    <property type="component" value="Chromosome 12"/>
</dbReference>
<feature type="region of interest" description="Disordered" evidence="2">
    <location>
        <begin position="515"/>
        <end position="541"/>
    </location>
</feature>
<feature type="compositionally biased region" description="Gly residues" evidence="2">
    <location>
        <begin position="515"/>
        <end position="526"/>
    </location>
</feature>
<dbReference type="PANTHER" id="PTHR13318">
    <property type="entry name" value="PARTNER OF PAIRED, ISOFORM B-RELATED"/>
    <property type="match status" value="1"/>
</dbReference>
<dbReference type="GO" id="GO:0019005">
    <property type="term" value="C:SCF ubiquitin ligase complex"/>
    <property type="evidence" value="ECO:0000318"/>
    <property type="project" value="GO_Central"/>
</dbReference>
<feature type="compositionally biased region" description="Gly residues" evidence="2">
    <location>
        <begin position="413"/>
        <end position="424"/>
    </location>
</feature>
<gene>
    <name evidence="3" type="ORF">CHLRE_12g544662v5</name>
</gene>
<evidence type="ECO:0000256" key="2">
    <source>
        <dbReference type="SAM" id="MobiDB-lite"/>
    </source>
</evidence>
<dbReference type="Gramene" id="PNW76179">
    <property type="protein sequence ID" value="PNW76179"/>
    <property type="gene ID" value="CHLRE_12g544662v5"/>
</dbReference>
<dbReference type="InterPro" id="IPR032675">
    <property type="entry name" value="LRR_dom_sf"/>
</dbReference>
<dbReference type="SUPFAM" id="SSF52047">
    <property type="entry name" value="RNI-like"/>
    <property type="match status" value="1"/>
</dbReference>
<protein>
    <submittedName>
        <fullName evidence="3">Uncharacterized protein</fullName>
    </submittedName>
</protein>
<feature type="region of interest" description="Disordered" evidence="2">
    <location>
        <begin position="74"/>
        <end position="102"/>
    </location>
</feature>
<dbReference type="GO" id="GO:0005930">
    <property type="term" value="C:axoneme"/>
    <property type="evidence" value="ECO:0007669"/>
    <property type="project" value="UniProtKB-SubCell"/>
</dbReference>
<reference evidence="3 4" key="1">
    <citation type="journal article" date="2007" name="Science">
        <title>The Chlamydomonas genome reveals the evolution of key animal and plant functions.</title>
        <authorList>
            <person name="Merchant S.S."/>
            <person name="Prochnik S.E."/>
            <person name="Vallon O."/>
            <person name="Harris E.H."/>
            <person name="Karpowicz S.J."/>
            <person name="Witman G.B."/>
            <person name="Terry A."/>
            <person name="Salamov A."/>
            <person name="Fritz-Laylin L.K."/>
            <person name="Marechal-Drouard L."/>
            <person name="Marshall W.F."/>
            <person name="Qu L.H."/>
            <person name="Nelson D.R."/>
            <person name="Sanderfoot A.A."/>
            <person name="Spalding M.H."/>
            <person name="Kapitonov V.V."/>
            <person name="Ren Q."/>
            <person name="Ferris P."/>
            <person name="Lindquist E."/>
            <person name="Shapiro H."/>
            <person name="Lucas S.M."/>
            <person name="Grimwood J."/>
            <person name="Schmutz J."/>
            <person name="Cardol P."/>
            <person name="Cerutti H."/>
            <person name="Chanfreau G."/>
            <person name="Chen C.L."/>
            <person name="Cognat V."/>
            <person name="Croft M.T."/>
            <person name="Dent R."/>
            <person name="Dutcher S."/>
            <person name="Fernandez E."/>
            <person name="Fukuzawa H."/>
            <person name="Gonzalez-Ballester D."/>
            <person name="Gonzalez-Halphen D."/>
            <person name="Hallmann A."/>
            <person name="Hanikenne M."/>
            <person name="Hippler M."/>
            <person name="Inwood W."/>
            <person name="Jabbari K."/>
            <person name="Kalanon M."/>
            <person name="Kuras R."/>
            <person name="Lefebvre P.A."/>
            <person name="Lemaire S.D."/>
            <person name="Lobanov A.V."/>
            <person name="Lohr M."/>
            <person name="Manuell A."/>
            <person name="Meier I."/>
            <person name="Mets L."/>
            <person name="Mittag M."/>
            <person name="Mittelmeier T."/>
            <person name="Moroney J.V."/>
            <person name="Moseley J."/>
            <person name="Napoli C."/>
            <person name="Nedelcu A.M."/>
            <person name="Niyogi K."/>
            <person name="Novoselov S.V."/>
            <person name="Paulsen I.T."/>
            <person name="Pazour G."/>
            <person name="Purton S."/>
            <person name="Ral J.P."/>
            <person name="Riano-Pachon D.M."/>
            <person name="Riekhof W."/>
            <person name="Rymarquis L."/>
            <person name="Schroda M."/>
            <person name="Stern D."/>
            <person name="Umen J."/>
            <person name="Willows R."/>
            <person name="Wilson N."/>
            <person name="Zimmer S.L."/>
            <person name="Allmer J."/>
            <person name="Balk J."/>
            <person name="Bisova K."/>
            <person name="Chen C.J."/>
            <person name="Elias M."/>
            <person name="Gendler K."/>
            <person name="Hauser C."/>
            <person name="Lamb M.R."/>
            <person name="Ledford H."/>
            <person name="Long J.C."/>
            <person name="Minagawa J."/>
            <person name="Page M.D."/>
            <person name="Pan J."/>
            <person name="Pootakham W."/>
            <person name="Roje S."/>
            <person name="Rose A."/>
            <person name="Stahlberg E."/>
            <person name="Terauchi A.M."/>
            <person name="Yang P."/>
            <person name="Ball S."/>
            <person name="Bowler C."/>
            <person name="Dieckmann C.L."/>
            <person name="Gladyshev V.N."/>
            <person name="Green P."/>
            <person name="Jorgensen R."/>
            <person name="Mayfield S."/>
            <person name="Mueller-Roeber B."/>
            <person name="Rajamani S."/>
            <person name="Sayre R.T."/>
            <person name="Brokstein P."/>
            <person name="Dubchak I."/>
            <person name="Goodstein D."/>
            <person name="Hornick L."/>
            <person name="Huang Y.W."/>
            <person name="Jhaveri J."/>
            <person name="Luo Y."/>
            <person name="Martinez D."/>
            <person name="Ngau W.C."/>
            <person name="Otillar B."/>
            <person name="Poliakov A."/>
            <person name="Porter A."/>
            <person name="Szajkowski L."/>
            <person name="Werner G."/>
            <person name="Zhou K."/>
            <person name="Grigoriev I.V."/>
            <person name="Rokhsar D.S."/>
            <person name="Grossman A.R."/>
        </authorList>
    </citation>
    <scope>NUCLEOTIDE SEQUENCE [LARGE SCALE GENOMIC DNA]</scope>
    <source>
        <strain evidence="4">CC-503</strain>
    </source>
</reference>
<evidence type="ECO:0000256" key="1">
    <source>
        <dbReference type="ARBA" id="ARBA00004430"/>
    </source>
</evidence>
<dbReference type="OrthoDB" id="541381at2759"/>
<organism evidence="3 4">
    <name type="scientific">Chlamydomonas reinhardtii</name>
    <name type="common">Chlamydomonas smithii</name>
    <dbReference type="NCBI Taxonomy" id="3055"/>
    <lineage>
        <taxon>Eukaryota</taxon>
        <taxon>Viridiplantae</taxon>
        <taxon>Chlorophyta</taxon>
        <taxon>core chlorophytes</taxon>
        <taxon>Chlorophyceae</taxon>
        <taxon>CS clade</taxon>
        <taxon>Chlamydomonadales</taxon>
        <taxon>Chlamydomonadaceae</taxon>
        <taxon>Chlamydomonas</taxon>
    </lineage>
</organism>
<dbReference type="RefSeq" id="XP_042919128.1">
    <property type="nucleotide sequence ID" value="XM_043068843.1"/>
</dbReference>
<dbReference type="ExpressionAtlas" id="A0A2K3D6M0">
    <property type="expression patterns" value="baseline and differential"/>
</dbReference>
<dbReference type="KEGG" id="cre:CHLRE_12g544662v5"/>
<accession>A0A2K3D6M0</accession>
<dbReference type="AlphaFoldDB" id="A0A2K3D6M0"/>
<dbReference type="GO" id="GO:0031146">
    <property type="term" value="P:SCF-dependent proteasomal ubiquitin-dependent protein catabolic process"/>
    <property type="evidence" value="ECO:0000318"/>
    <property type="project" value="GO_Central"/>
</dbReference>